<feature type="domain" description="Glucose-methanol-choline oxidoreductase N-terminal" evidence="5">
    <location>
        <begin position="108"/>
        <end position="131"/>
    </location>
</feature>
<proteinExistence type="inferred from homology"/>
<keyword evidence="3" id="KW-0285">Flavoprotein</keyword>
<dbReference type="SUPFAM" id="SSF51905">
    <property type="entry name" value="FAD/NAD(P)-binding domain"/>
    <property type="match status" value="1"/>
</dbReference>
<dbReference type="Gene3D" id="3.50.50.60">
    <property type="entry name" value="FAD/NAD(P)-binding domain"/>
    <property type="match status" value="1"/>
</dbReference>
<dbReference type="InterPro" id="IPR036188">
    <property type="entry name" value="FAD/NAD-bd_sf"/>
</dbReference>
<dbReference type="SUPFAM" id="SSF54373">
    <property type="entry name" value="FAD-linked reductases, C-terminal domain"/>
    <property type="match status" value="1"/>
</dbReference>
<dbReference type="InterPro" id="IPR012132">
    <property type="entry name" value="GMC_OxRdtase"/>
</dbReference>
<evidence type="ECO:0000259" key="5">
    <source>
        <dbReference type="PROSITE" id="PS00623"/>
    </source>
</evidence>
<evidence type="ECO:0000256" key="2">
    <source>
        <dbReference type="PIRSR" id="PIRSR000137-2"/>
    </source>
</evidence>
<evidence type="ECO:0000256" key="4">
    <source>
        <dbReference type="SAM" id="SignalP"/>
    </source>
</evidence>
<protein>
    <submittedName>
        <fullName evidence="6">FAD/NAD(P)-binding domain-containing protein</fullName>
    </submittedName>
</protein>
<dbReference type="PANTHER" id="PTHR47190">
    <property type="entry name" value="DEHYDROGENASE, PUTATIVE-RELATED"/>
    <property type="match status" value="1"/>
</dbReference>
<dbReference type="InterPro" id="IPR053208">
    <property type="entry name" value="GMC_Oxidoreductase_CD"/>
</dbReference>
<evidence type="ECO:0000256" key="3">
    <source>
        <dbReference type="RuleBase" id="RU003968"/>
    </source>
</evidence>
<dbReference type="AlphaFoldDB" id="A0A3N4J108"/>
<organism evidence="6 7">
    <name type="scientific">Ascobolus immersus RN42</name>
    <dbReference type="NCBI Taxonomy" id="1160509"/>
    <lineage>
        <taxon>Eukaryota</taxon>
        <taxon>Fungi</taxon>
        <taxon>Dikarya</taxon>
        <taxon>Ascomycota</taxon>
        <taxon>Pezizomycotina</taxon>
        <taxon>Pezizomycetes</taxon>
        <taxon>Pezizales</taxon>
        <taxon>Ascobolaceae</taxon>
        <taxon>Ascobolus</taxon>
    </lineage>
</organism>
<gene>
    <name evidence="6" type="ORF">BJ508DRAFT_410364</name>
</gene>
<dbReference type="InterPro" id="IPR007867">
    <property type="entry name" value="GMC_OxRtase_C"/>
</dbReference>
<dbReference type="GO" id="GO:0050660">
    <property type="term" value="F:flavin adenine dinucleotide binding"/>
    <property type="evidence" value="ECO:0007669"/>
    <property type="project" value="InterPro"/>
</dbReference>
<dbReference type="STRING" id="1160509.A0A3N4J108"/>
<feature type="binding site" evidence="2">
    <location>
        <position position="110"/>
    </location>
    <ligand>
        <name>FAD</name>
        <dbReference type="ChEBI" id="CHEBI:57692"/>
    </ligand>
</feature>
<evidence type="ECO:0000313" key="7">
    <source>
        <dbReference type="Proteomes" id="UP000275078"/>
    </source>
</evidence>
<keyword evidence="2 3" id="KW-0274">FAD</keyword>
<evidence type="ECO:0000256" key="1">
    <source>
        <dbReference type="ARBA" id="ARBA00010790"/>
    </source>
</evidence>
<name>A0A3N4J108_ASCIM</name>
<dbReference type="PIRSF" id="PIRSF000137">
    <property type="entry name" value="Alcohol_oxidase"/>
    <property type="match status" value="1"/>
</dbReference>
<feature type="binding site" evidence="2">
    <location>
        <position position="237"/>
    </location>
    <ligand>
        <name>FAD</name>
        <dbReference type="ChEBI" id="CHEBI:57692"/>
    </ligand>
</feature>
<dbReference type="InterPro" id="IPR000172">
    <property type="entry name" value="GMC_OxRdtase_N"/>
</dbReference>
<dbReference type="PANTHER" id="PTHR47190:SF2">
    <property type="entry name" value="CELLOBIOSE DEHYDROGENASE (AFU_ORTHOLOGUE AFUA_2G17620)"/>
    <property type="match status" value="1"/>
</dbReference>
<dbReference type="PROSITE" id="PS00623">
    <property type="entry name" value="GMC_OXRED_1"/>
    <property type="match status" value="1"/>
</dbReference>
<dbReference type="Proteomes" id="UP000275078">
    <property type="component" value="Unassembled WGS sequence"/>
</dbReference>
<dbReference type="Pfam" id="PF00732">
    <property type="entry name" value="GMC_oxred_N"/>
    <property type="match status" value="1"/>
</dbReference>
<evidence type="ECO:0000313" key="6">
    <source>
        <dbReference type="EMBL" id="RPA87604.1"/>
    </source>
</evidence>
<dbReference type="Gene3D" id="3.30.410.10">
    <property type="entry name" value="Cholesterol Oxidase, domain 2"/>
    <property type="match status" value="1"/>
</dbReference>
<comment type="similarity">
    <text evidence="1 3">Belongs to the GMC oxidoreductase family.</text>
</comment>
<comment type="cofactor">
    <cofactor evidence="2">
        <name>FAD</name>
        <dbReference type="ChEBI" id="CHEBI:57692"/>
    </cofactor>
</comment>
<keyword evidence="4" id="KW-0732">Signal</keyword>
<feature type="signal peptide" evidence="4">
    <location>
        <begin position="1"/>
        <end position="18"/>
    </location>
</feature>
<feature type="chain" id="PRO_5018096963" evidence="4">
    <location>
        <begin position="19"/>
        <end position="563"/>
    </location>
</feature>
<dbReference type="GO" id="GO:0016614">
    <property type="term" value="F:oxidoreductase activity, acting on CH-OH group of donors"/>
    <property type="evidence" value="ECO:0007669"/>
    <property type="project" value="InterPro"/>
</dbReference>
<reference evidence="6 7" key="1">
    <citation type="journal article" date="2018" name="Nat. Ecol. Evol.">
        <title>Pezizomycetes genomes reveal the molecular basis of ectomycorrhizal truffle lifestyle.</title>
        <authorList>
            <person name="Murat C."/>
            <person name="Payen T."/>
            <person name="Noel B."/>
            <person name="Kuo A."/>
            <person name="Morin E."/>
            <person name="Chen J."/>
            <person name="Kohler A."/>
            <person name="Krizsan K."/>
            <person name="Balestrini R."/>
            <person name="Da Silva C."/>
            <person name="Montanini B."/>
            <person name="Hainaut M."/>
            <person name="Levati E."/>
            <person name="Barry K.W."/>
            <person name="Belfiori B."/>
            <person name="Cichocki N."/>
            <person name="Clum A."/>
            <person name="Dockter R.B."/>
            <person name="Fauchery L."/>
            <person name="Guy J."/>
            <person name="Iotti M."/>
            <person name="Le Tacon F."/>
            <person name="Lindquist E.A."/>
            <person name="Lipzen A."/>
            <person name="Malagnac F."/>
            <person name="Mello A."/>
            <person name="Molinier V."/>
            <person name="Miyauchi S."/>
            <person name="Poulain J."/>
            <person name="Riccioni C."/>
            <person name="Rubini A."/>
            <person name="Sitrit Y."/>
            <person name="Splivallo R."/>
            <person name="Traeger S."/>
            <person name="Wang M."/>
            <person name="Zifcakova L."/>
            <person name="Wipf D."/>
            <person name="Zambonelli A."/>
            <person name="Paolocci F."/>
            <person name="Nowrousian M."/>
            <person name="Ottonello S."/>
            <person name="Baldrian P."/>
            <person name="Spatafora J.W."/>
            <person name="Henrissat B."/>
            <person name="Nagy L.G."/>
            <person name="Aury J.M."/>
            <person name="Wincker P."/>
            <person name="Grigoriev I.V."/>
            <person name="Bonfante P."/>
            <person name="Martin F.M."/>
        </authorList>
    </citation>
    <scope>NUCLEOTIDE SEQUENCE [LARGE SCALE GENOMIC DNA]</scope>
    <source>
        <strain evidence="6 7">RN42</strain>
    </source>
</reference>
<dbReference type="Pfam" id="PF05199">
    <property type="entry name" value="GMC_oxred_C"/>
    <property type="match status" value="1"/>
</dbReference>
<sequence>MKGIDTLLLSVLFTLSSAAPAPSQEEYDFIIVGGGAAGLIAADRLSETGKSVLLLERGPPSTWKHGGRNGPEWAVENKLTRYDIPGLCNQIWMDSAGIACEDIDQMAGCVLGGGTAINAGLFFKPTNRDWDYNFPEGWKAKDMVAATNRVFKRIPSTDVPSQDGKRYFQESYNVLSAALGKAGWKGITANASPNQKNRTFAHTPFMYINGERGGPLATYLVSARARKNFKLAVNSTVERVVRKGGVITGVEVVPFGEGGLNATINVKQKTGKVILAAGVFGTTKILFRSGIGPLDQLAIVKTAEADKLVPEEEWISLPVGNNTMDHTNTDLVVSHPDVVPYDYYAAWDAPIEQDKQDYIEHRSGPLAGAAPSPNTMFWEAIPGIDGVERQLQWTARVEGSLGAEGDNLITLSQYLGTGYETRGKLTINPYLSMVTARSPYAATEGDIDAQIKGVASVVAALNATGSGFTFVFPPEGVDAVEYVKTYLGGKRSNHWLGTSKLGTDDGRKPGGTAVVDTNTKVYGTDNLFVIDASIFPGHVTHNPSAAIMIAAERAVERILKLRN</sequence>
<accession>A0A3N4J108</accession>
<keyword evidence="7" id="KW-1185">Reference proteome</keyword>
<dbReference type="OrthoDB" id="413885at2759"/>
<dbReference type="EMBL" id="ML119646">
    <property type="protein sequence ID" value="RPA87604.1"/>
    <property type="molecule type" value="Genomic_DNA"/>
</dbReference>